<dbReference type="InterPro" id="IPR012675">
    <property type="entry name" value="Beta-grasp_dom_sf"/>
</dbReference>
<dbReference type="Gene3D" id="3.10.20.30">
    <property type="match status" value="1"/>
</dbReference>
<reference evidence="1 2" key="1">
    <citation type="submission" date="2019-11" db="EMBL/GenBank/DDBJ databases">
        <title>Pseudodesulfovibrio alkaliphilus, sp. nov., an alkaliphilic sulfate-reducing bacteria from mud volcano of Taman peninsula, Russia.</title>
        <authorList>
            <person name="Frolova A."/>
            <person name="Merkel A.Y."/>
            <person name="Slobodkin A.I."/>
        </authorList>
    </citation>
    <scope>NUCLEOTIDE SEQUENCE [LARGE SCALE GENOMIC DNA]</scope>
    <source>
        <strain evidence="1 2">F-1</strain>
    </source>
</reference>
<dbReference type="InterPro" id="IPR016155">
    <property type="entry name" value="Mopterin_synth/thiamin_S_b"/>
</dbReference>
<evidence type="ECO:0000313" key="1">
    <source>
        <dbReference type="EMBL" id="MUM76321.1"/>
    </source>
</evidence>
<organism evidence="1 2">
    <name type="scientific">Pseudodesulfovibrio alkaliphilus</name>
    <dbReference type="NCBI Taxonomy" id="2661613"/>
    <lineage>
        <taxon>Bacteria</taxon>
        <taxon>Pseudomonadati</taxon>
        <taxon>Thermodesulfobacteriota</taxon>
        <taxon>Desulfovibrionia</taxon>
        <taxon>Desulfovibrionales</taxon>
        <taxon>Desulfovibrionaceae</taxon>
    </lineage>
</organism>
<dbReference type="RefSeq" id="WP_155931840.1">
    <property type="nucleotide sequence ID" value="NZ_WODC01000001.1"/>
</dbReference>
<dbReference type="EMBL" id="WODC01000001">
    <property type="protein sequence ID" value="MUM76321.1"/>
    <property type="molecule type" value="Genomic_DNA"/>
</dbReference>
<comment type="caution">
    <text evidence="1">The sequence shown here is derived from an EMBL/GenBank/DDBJ whole genome shotgun (WGS) entry which is preliminary data.</text>
</comment>
<gene>
    <name evidence="1" type="ORF">GKC30_01585</name>
</gene>
<sequence length="65" mass="7165">MITVRLEPDNDVVELHGTKTVLAVLNRLKLRSTMAIVVRDGQLLTPDRRLAPGQTLMVRKVTSAG</sequence>
<dbReference type="SUPFAM" id="SSF54285">
    <property type="entry name" value="MoaD/ThiS"/>
    <property type="match status" value="1"/>
</dbReference>
<evidence type="ECO:0000313" key="2">
    <source>
        <dbReference type="Proteomes" id="UP000461162"/>
    </source>
</evidence>
<protein>
    <recommendedName>
        <fullName evidence="3">Thiamine biosynthesis protein ThiS</fullName>
    </recommendedName>
</protein>
<proteinExistence type="predicted"/>
<dbReference type="AlphaFoldDB" id="A0A7K1KK04"/>
<accession>A0A7K1KK04</accession>
<keyword evidence="2" id="KW-1185">Reference proteome</keyword>
<name>A0A7K1KK04_9BACT</name>
<evidence type="ECO:0008006" key="3">
    <source>
        <dbReference type="Google" id="ProtNLM"/>
    </source>
</evidence>
<dbReference type="Proteomes" id="UP000461162">
    <property type="component" value="Unassembled WGS sequence"/>
</dbReference>